<protein>
    <recommendedName>
        <fullName evidence="3">Phosphoadenosine phosphosulphate reductase domain-containing protein</fullName>
    </recommendedName>
</protein>
<dbReference type="Gene3D" id="3.40.50.620">
    <property type="entry name" value="HUPs"/>
    <property type="match status" value="1"/>
</dbReference>
<evidence type="ECO:0000259" key="3">
    <source>
        <dbReference type="Pfam" id="PF01507"/>
    </source>
</evidence>
<name>A0A0M9GNE4_9HYPH</name>
<dbReference type="InterPro" id="IPR014729">
    <property type="entry name" value="Rossmann-like_a/b/a_fold"/>
</dbReference>
<dbReference type="Proteomes" id="UP000038011">
    <property type="component" value="Unassembled WGS sequence"/>
</dbReference>
<gene>
    <name evidence="4" type="ORF">SU32_08300</name>
</gene>
<dbReference type="RefSeq" id="WP_053998872.1">
    <property type="nucleotide sequence ID" value="NZ_JXMU01000010.1"/>
</dbReference>
<dbReference type="STRING" id="1514904.SU32_08300"/>
<feature type="domain" description="Phosphoadenosine phosphosulphate reductase" evidence="3">
    <location>
        <begin position="88"/>
        <end position="153"/>
    </location>
</feature>
<dbReference type="OrthoDB" id="9794018at2"/>
<comment type="caution">
    <text evidence="4">The sequence shown here is derived from an EMBL/GenBank/DDBJ whole genome shotgun (WGS) entry which is preliminary data.</text>
</comment>
<dbReference type="Pfam" id="PF01507">
    <property type="entry name" value="PAPS_reduct"/>
    <property type="match status" value="1"/>
</dbReference>
<evidence type="ECO:0000313" key="5">
    <source>
        <dbReference type="Proteomes" id="UP000038011"/>
    </source>
</evidence>
<comment type="similarity">
    <text evidence="1">Belongs to the PAPS reductase family. CysH subfamily.</text>
</comment>
<reference evidence="4 5" key="1">
    <citation type="submission" date="2015-01" db="EMBL/GenBank/DDBJ databases">
        <title>Ahrensia donghaiensis sp. nov., a novel dimethylsulphoniopropionate-cleavage bacterium isolated from seawater and emended descriptions of the genus Ahrensia and Ahrensia kielensis.</title>
        <authorList>
            <person name="Liu J."/>
        </authorList>
    </citation>
    <scope>NUCLEOTIDE SEQUENCE [LARGE SCALE GENOMIC DNA]</scope>
    <source>
        <strain evidence="4 5">LZD062</strain>
    </source>
</reference>
<dbReference type="GO" id="GO:0004604">
    <property type="term" value="F:phosphoadenylyl-sulfate reductase (thioredoxin) activity"/>
    <property type="evidence" value="ECO:0007669"/>
    <property type="project" value="TreeGrafter"/>
</dbReference>
<dbReference type="PATRIC" id="fig|1514904.3.peg.477"/>
<proteinExistence type="inferred from homology"/>
<dbReference type="InterPro" id="IPR002500">
    <property type="entry name" value="PAPS_reduct_dom"/>
</dbReference>
<dbReference type="PANTHER" id="PTHR46509:SF1">
    <property type="entry name" value="PHOSPHOADENOSINE PHOSPHOSULFATE REDUCTASE"/>
    <property type="match status" value="1"/>
</dbReference>
<dbReference type="PANTHER" id="PTHR46509">
    <property type="entry name" value="PHOSPHOADENOSINE PHOSPHOSULFATE REDUCTASE"/>
    <property type="match status" value="1"/>
</dbReference>
<keyword evidence="5" id="KW-1185">Reference proteome</keyword>
<dbReference type="GO" id="GO:0019379">
    <property type="term" value="P:sulfate assimilation, phosphoadenylyl sulfate reduction by phosphoadenylyl-sulfate reductase (thioredoxin)"/>
    <property type="evidence" value="ECO:0007669"/>
    <property type="project" value="TreeGrafter"/>
</dbReference>
<evidence type="ECO:0000256" key="2">
    <source>
        <dbReference type="ARBA" id="ARBA00024327"/>
    </source>
</evidence>
<dbReference type="EMBL" id="JXMU01000010">
    <property type="protein sequence ID" value="KPB01556.1"/>
    <property type="molecule type" value="Genomic_DNA"/>
</dbReference>
<comment type="pathway">
    <text evidence="2">Sulfur metabolism; hydrogen sulfide biosynthesis; sulfite from sulfate.</text>
</comment>
<evidence type="ECO:0000313" key="4">
    <source>
        <dbReference type="EMBL" id="KPB01556.1"/>
    </source>
</evidence>
<sequence>MNYAQIAKELNDQFASLSLRQRIALIAGKFPDAVFPTNFGTEDQLISWAIINHGNQLKIVTTLSGLLLENAQTLRSITAENYDINIPAVKAVDADVWISGLRNEQLSANKSIDFAKWDDDRGVLQINPLADWTFDRLIKAIAEHEIPINPLFEFIADSKSSASQTNKSATSKQSIAA</sequence>
<accession>A0A0M9GNE4</accession>
<evidence type="ECO:0000256" key="1">
    <source>
        <dbReference type="ARBA" id="ARBA00009732"/>
    </source>
</evidence>
<organism evidence="4 5">
    <name type="scientific">Ahrensia marina</name>
    <dbReference type="NCBI Taxonomy" id="1514904"/>
    <lineage>
        <taxon>Bacteria</taxon>
        <taxon>Pseudomonadati</taxon>
        <taxon>Pseudomonadota</taxon>
        <taxon>Alphaproteobacteria</taxon>
        <taxon>Hyphomicrobiales</taxon>
        <taxon>Ahrensiaceae</taxon>
        <taxon>Ahrensia</taxon>
    </lineage>
</organism>
<dbReference type="GO" id="GO:0005737">
    <property type="term" value="C:cytoplasm"/>
    <property type="evidence" value="ECO:0007669"/>
    <property type="project" value="TreeGrafter"/>
</dbReference>
<dbReference type="SUPFAM" id="SSF52402">
    <property type="entry name" value="Adenine nucleotide alpha hydrolases-like"/>
    <property type="match status" value="1"/>
</dbReference>
<dbReference type="AlphaFoldDB" id="A0A0M9GNE4"/>